<dbReference type="InterPro" id="IPR003738">
    <property type="entry name" value="SRAP"/>
</dbReference>
<dbReference type="EC" id="3.4.-.-" evidence="8"/>
<dbReference type="GO" id="GO:0106300">
    <property type="term" value="P:protein-DNA covalent cross-linking repair"/>
    <property type="evidence" value="ECO:0007669"/>
    <property type="project" value="InterPro"/>
</dbReference>
<dbReference type="GO" id="GO:0003697">
    <property type="term" value="F:single-stranded DNA binding"/>
    <property type="evidence" value="ECO:0007669"/>
    <property type="project" value="InterPro"/>
</dbReference>
<keyword evidence="10" id="KW-1185">Reference proteome</keyword>
<keyword evidence="3" id="KW-0227">DNA damage</keyword>
<keyword evidence="4 8" id="KW-0378">Hydrolase</keyword>
<dbReference type="Proteomes" id="UP001154420">
    <property type="component" value="Unassembled WGS sequence"/>
</dbReference>
<evidence type="ECO:0000256" key="7">
    <source>
        <dbReference type="ARBA" id="ARBA00023239"/>
    </source>
</evidence>
<reference evidence="9" key="1">
    <citation type="submission" date="2018-09" db="EMBL/GenBank/DDBJ databases">
        <title>Murine metabolic-syndrome-specific gut microbial biobank.</title>
        <authorList>
            <person name="Liu C."/>
        </authorList>
    </citation>
    <scope>NUCLEOTIDE SEQUENCE</scope>
    <source>
        <strain evidence="9">D42-62</strain>
    </source>
</reference>
<keyword evidence="5" id="KW-0190">Covalent protein-DNA linkage</keyword>
<evidence type="ECO:0000256" key="6">
    <source>
        <dbReference type="ARBA" id="ARBA00023125"/>
    </source>
</evidence>
<comment type="caution">
    <text evidence="9">The sequence shown here is derived from an EMBL/GenBank/DDBJ whole genome shotgun (WGS) entry which is preliminary data.</text>
</comment>
<dbReference type="Pfam" id="PF02586">
    <property type="entry name" value="SRAP"/>
    <property type="match status" value="1"/>
</dbReference>
<sequence length="214" mass="25029">MPKAQKAAKERKNMCGRFYMDDETAREIEKIAEKIDWKRAKTGDVYPSDLALVLKGDSGRMVSQVLKWGYEAKGKGGVIFNARTETVRERPMFRYDYESHRCIIPAKKFYEWKKTQAGQKEKYDFYAHGEVLFLAGIYHKDPDGDRFTILTRGAEGCMEEIHNRMPLILAKEDLKKWLFSTEEAVKLMDRHFEKLLRKRSGGGEYRQLSLFPQQ</sequence>
<dbReference type="AlphaFoldDB" id="A0A9X5GS90"/>
<dbReference type="PANTHER" id="PTHR13604:SF0">
    <property type="entry name" value="ABASIC SITE PROCESSING PROTEIN HMCES"/>
    <property type="match status" value="1"/>
</dbReference>
<keyword evidence="2 8" id="KW-0645">Protease</keyword>
<keyword evidence="6" id="KW-0238">DNA-binding</keyword>
<evidence type="ECO:0000256" key="4">
    <source>
        <dbReference type="ARBA" id="ARBA00022801"/>
    </source>
</evidence>
<name>A0A9X5GS90_9FIRM</name>
<evidence type="ECO:0000256" key="2">
    <source>
        <dbReference type="ARBA" id="ARBA00022670"/>
    </source>
</evidence>
<evidence type="ECO:0000313" key="10">
    <source>
        <dbReference type="Proteomes" id="UP001154420"/>
    </source>
</evidence>
<dbReference type="GO" id="GO:0006508">
    <property type="term" value="P:proteolysis"/>
    <property type="evidence" value="ECO:0007669"/>
    <property type="project" value="UniProtKB-KW"/>
</dbReference>
<comment type="similarity">
    <text evidence="1 8">Belongs to the SOS response-associated peptidase family.</text>
</comment>
<dbReference type="RefSeq" id="WP_160559972.1">
    <property type="nucleotide sequence ID" value="NZ_QZDT01000013.1"/>
</dbReference>
<evidence type="ECO:0000256" key="8">
    <source>
        <dbReference type="RuleBase" id="RU364100"/>
    </source>
</evidence>
<gene>
    <name evidence="9" type="ORF">D5281_09840</name>
</gene>
<evidence type="ECO:0000313" key="9">
    <source>
        <dbReference type="EMBL" id="NBJ92891.1"/>
    </source>
</evidence>
<keyword evidence="7" id="KW-0456">Lyase</keyword>
<accession>A0A9X5GS90</accession>
<dbReference type="SUPFAM" id="SSF143081">
    <property type="entry name" value="BB1717-like"/>
    <property type="match status" value="1"/>
</dbReference>
<evidence type="ECO:0000256" key="1">
    <source>
        <dbReference type="ARBA" id="ARBA00008136"/>
    </source>
</evidence>
<proteinExistence type="inferred from homology"/>
<organism evidence="9 10">
    <name type="scientific">Parablautia muri</name>
    <dbReference type="NCBI Taxonomy" id="2320879"/>
    <lineage>
        <taxon>Bacteria</taxon>
        <taxon>Bacillati</taxon>
        <taxon>Bacillota</taxon>
        <taxon>Clostridia</taxon>
        <taxon>Lachnospirales</taxon>
        <taxon>Lachnospiraceae</taxon>
        <taxon>Parablautia</taxon>
    </lineage>
</organism>
<dbReference type="Gene3D" id="3.90.1680.10">
    <property type="entry name" value="SOS response associated peptidase-like"/>
    <property type="match status" value="1"/>
</dbReference>
<dbReference type="GO" id="GO:0016829">
    <property type="term" value="F:lyase activity"/>
    <property type="evidence" value="ECO:0007669"/>
    <property type="project" value="UniProtKB-KW"/>
</dbReference>
<evidence type="ECO:0000256" key="3">
    <source>
        <dbReference type="ARBA" id="ARBA00022763"/>
    </source>
</evidence>
<evidence type="ECO:0000256" key="5">
    <source>
        <dbReference type="ARBA" id="ARBA00023124"/>
    </source>
</evidence>
<dbReference type="InterPro" id="IPR036590">
    <property type="entry name" value="SRAP-like"/>
</dbReference>
<protein>
    <recommendedName>
        <fullName evidence="8">Abasic site processing protein</fullName>
        <ecNumber evidence="8">3.4.-.-</ecNumber>
    </recommendedName>
</protein>
<dbReference type="OrthoDB" id="9782620at2"/>
<dbReference type="EMBL" id="QZDT01000013">
    <property type="protein sequence ID" value="NBJ92891.1"/>
    <property type="molecule type" value="Genomic_DNA"/>
</dbReference>
<dbReference type="PANTHER" id="PTHR13604">
    <property type="entry name" value="DC12-RELATED"/>
    <property type="match status" value="1"/>
</dbReference>
<dbReference type="GO" id="GO:0008233">
    <property type="term" value="F:peptidase activity"/>
    <property type="evidence" value="ECO:0007669"/>
    <property type="project" value="UniProtKB-KW"/>
</dbReference>